<comment type="subunit">
    <text evidence="4">Homotrimer.</text>
</comment>
<comment type="catalytic activity">
    <reaction evidence="12">
        <text>oxaloacetate + H(+) = pyruvate + CO2</text>
        <dbReference type="Rhea" id="RHEA:15641"/>
        <dbReference type="ChEBI" id="CHEBI:15361"/>
        <dbReference type="ChEBI" id="CHEBI:15378"/>
        <dbReference type="ChEBI" id="CHEBI:16452"/>
        <dbReference type="ChEBI" id="CHEBI:16526"/>
        <dbReference type="EC" id="4.1.1.112"/>
    </reaction>
</comment>
<gene>
    <name evidence="14" type="ORF">GCM10022377_18600</name>
</gene>
<feature type="region of interest" description="Disordered" evidence="13">
    <location>
        <begin position="1"/>
        <end position="28"/>
    </location>
</feature>
<dbReference type="RefSeq" id="WP_344883291.1">
    <property type="nucleotide sequence ID" value="NZ_BAABCJ010000002.1"/>
</dbReference>
<comment type="similarity">
    <text evidence="3">Belongs to the class II aldolase/RraA-like family.</text>
</comment>
<dbReference type="PANTHER" id="PTHR33254">
    <property type="entry name" value="4-HYDROXY-4-METHYL-2-OXOGLUTARATE ALDOLASE 3-RELATED"/>
    <property type="match status" value="1"/>
</dbReference>
<evidence type="ECO:0000256" key="1">
    <source>
        <dbReference type="ARBA" id="ARBA00001342"/>
    </source>
</evidence>
<protein>
    <recommendedName>
        <fullName evidence="7">Putative 4-hydroxy-4-methyl-2-oxoglutarate aldolase</fullName>
        <ecNumber evidence="6">4.1.1.112</ecNumber>
        <ecNumber evidence="5">4.1.3.17</ecNumber>
    </recommendedName>
    <alternativeName>
        <fullName evidence="11">Oxaloacetate decarboxylase</fullName>
    </alternativeName>
    <alternativeName>
        <fullName evidence="9">Regulator of ribonuclease activity homolog</fullName>
    </alternativeName>
    <alternativeName>
        <fullName evidence="10">RraA-like protein</fullName>
    </alternativeName>
</protein>
<evidence type="ECO:0000256" key="9">
    <source>
        <dbReference type="ARBA" id="ARBA00029596"/>
    </source>
</evidence>
<name>A0ABP7DLX3_9MICC</name>
<dbReference type="EC" id="4.1.1.112" evidence="6"/>
<keyword evidence="15" id="KW-1185">Reference proteome</keyword>
<dbReference type="Gene3D" id="3.50.30.40">
    <property type="entry name" value="Ribonuclease E inhibitor RraA/RraA-like"/>
    <property type="match status" value="1"/>
</dbReference>
<evidence type="ECO:0000256" key="13">
    <source>
        <dbReference type="SAM" id="MobiDB-lite"/>
    </source>
</evidence>
<evidence type="ECO:0000313" key="14">
    <source>
        <dbReference type="EMBL" id="GAA3705158.1"/>
    </source>
</evidence>
<evidence type="ECO:0000256" key="2">
    <source>
        <dbReference type="ARBA" id="ARBA00001968"/>
    </source>
</evidence>
<comment type="caution">
    <text evidence="14">The sequence shown here is derived from an EMBL/GenBank/DDBJ whole genome shotgun (WGS) entry which is preliminary data.</text>
</comment>
<sequence>MTDDATAHGADRELGETRRPTDLLPDVSPTSVADLVDVDRVMDPGIGPLWPGMPRVTGPAYAVRCVPGDNLMMHAAIYRAEPGSVIVVDSGGSPLAVAGGNVCAVAQRRGIAAFVVDGTIRDLQEVRDAEFPVFARGVFPKPGTKQGVLPSGEATVGGVRVRTGDVVVADEEGIVVVEAHRAAELLGAAVERDAGEESQSLGDWEAAHRRKIEAGLAAGGDTAGLPD</sequence>
<evidence type="ECO:0000313" key="15">
    <source>
        <dbReference type="Proteomes" id="UP001501536"/>
    </source>
</evidence>
<evidence type="ECO:0000256" key="7">
    <source>
        <dbReference type="ARBA" id="ARBA00016549"/>
    </source>
</evidence>
<comment type="function">
    <text evidence="8">Catalyzes the aldol cleavage of 4-hydroxy-4-methyl-2-oxoglutarate (HMG) into 2 molecules of pyruvate. Also contains a secondary oxaloacetate (OAA) decarboxylase activity due to the common pyruvate enolate transition state formed following C-C bond cleavage in the retro-aldol and decarboxylation reactions.</text>
</comment>
<evidence type="ECO:0000256" key="10">
    <source>
        <dbReference type="ARBA" id="ARBA00030169"/>
    </source>
</evidence>
<comment type="cofactor">
    <cofactor evidence="2">
        <name>a divalent metal cation</name>
        <dbReference type="ChEBI" id="CHEBI:60240"/>
    </cofactor>
</comment>
<evidence type="ECO:0000256" key="12">
    <source>
        <dbReference type="ARBA" id="ARBA00047973"/>
    </source>
</evidence>
<proteinExistence type="inferred from homology"/>
<dbReference type="SUPFAM" id="SSF89562">
    <property type="entry name" value="RraA-like"/>
    <property type="match status" value="1"/>
</dbReference>
<organism evidence="14 15">
    <name type="scientific">Zhihengliuella alba</name>
    <dbReference type="NCBI Taxonomy" id="547018"/>
    <lineage>
        <taxon>Bacteria</taxon>
        <taxon>Bacillati</taxon>
        <taxon>Actinomycetota</taxon>
        <taxon>Actinomycetes</taxon>
        <taxon>Micrococcales</taxon>
        <taxon>Micrococcaceae</taxon>
        <taxon>Zhihengliuella</taxon>
    </lineage>
</organism>
<reference evidence="15" key="1">
    <citation type="journal article" date="2019" name="Int. J. Syst. Evol. Microbiol.">
        <title>The Global Catalogue of Microorganisms (GCM) 10K type strain sequencing project: providing services to taxonomists for standard genome sequencing and annotation.</title>
        <authorList>
            <consortium name="The Broad Institute Genomics Platform"/>
            <consortium name="The Broad Institute Genome Sequencing Center for Infectious Disease"/>
            <person name="Wu L."/>
            <person name="Ma J."/>
        </authorList>
    </citation>
    <scope>NUCLEOTIDE SEQUENCE [LARGE SCALE GENOMIC DNA]</scope>
    <source>
        <strain evidence="15">JCM 16961</strain>
    </source>
</reference>
<dbReference type="EMBL" id="BAABCJ010000002">
    <property type="protein sequence ID" value="GAA3705158.1"/>
    <property type="molecule type" value="Genomic_DNA"/>
</dbReference>
<evidence type="ECO:0000256" key="8">
    <source>
        <dbReference type="ARBA" id="ARBA00025046"/>
    </source>
</evidence>
<dbReference type="PANTHER" id="PTHR33254:SF4">
    <property type="entry name" value="4-HYDROXY-4-METHYL-2-OXOGLUTARATE ALDOLASE 3-RELATED"/>
    <property type="match status" value="1"/>
</dbReference>
<accession>A0ABP7DLX3</accession>
<evidence type="ECO:0000256" key="5">
    <source>
        <dbReference type="ARBA" id="ARBA00012213"/>
    </source>
</evidence>
<dbReference type="Proteomes" id="UP001501536">
    <property type="component" value="Unassembled WGS sequence"/>
</dbReference>
<dbReference type="EC" id="4.1.3.17" evidence="5"/>
<evidence type="ECO:0000256" key="3">
    <source>
        <dbReference type="ARBA" id="ARBA00008621"/>
    </source>
</evidence>
<evidence type="ECO:0000256" key="11">
    <source>
        <dbReference type="ARBA" id="ARBA00032305"/>
    </source>
</evidence>
<comment type="catalytic activity">
    <reaction evidence="1">
        <text>4-hydroxy-4-methyl-2-oxoglutarate = 2 pyruvate</text>
        <dbReference type="Rhea" id="RHEA:22748"/>
        <dbReference type="ChEBI" id="CHEBI:15361"/>
        <dbReference type="ChEBI" id="CHEBI:58276"/>
        <dbReference type="EC" id="4.1.3.17"/>
    </reaction>
</comment>
<evidence type="ECO:0000256" key="4">
    <source>
        <dbReference type="ARBA" id="ARBA00011233"/>
    </source>
</evidence>
<feature type="compositionally biased region" description="Basic and acidic residues" evidence="13">
    <location>
        <begin position="1"/>
        <end position="21"/>
    </location>
</feature>
<dbReference type="InterPro" id="IPR036704">
    <property type="entry name" value="RraA/RraA-like_sf"/>
</dbReference>
<dbReference type="InterPro" id="IPR005493">
    <property type="entry name" value="RraA/RraA-like"/>
</dbReference>
<dbReference type="Pfam" id="PF03737">
    <property type="entry name" value="RraA-like"/>
    <property type="match status" value="1"/>
</dbReference>
<dbReference type="CDD" id="cd16841">
    <property type="entry name" value="RraA_family"/>
    <property type="match status" value="1"/>
</dbReference>
<evidence type="ECO:0000256" key="6">
    <source>
        <dbReference type="ARBA" id="ARBA00012947"/>
    </source>
</evidence>